<dbReference type="Proteomes" id="UP000176504">
    <property type="component" value="Unassembled WGS sequence"/>
</dbReference>
<organism evidence="2 3">
    <name type="scientific">candidate division WWE3 bacterium RIFCSPLOWO2_01_FULL_41_18</name>
    <dbReference type="NCBI Taxonomy" id="1802625"/>
    <lineage>
        <taxon>Bacteria</taxon>
        <taxon>Katanobacteria</taxon>
    </lineage>
</organism>
<comment type="caution">
    <text evidence="2">The sequence shown here is derived from an EMBL/GenBank/DDBJ whole genome shotgun (WGS) entry which is preliminary data.</text>
</comment>
<dbReference type="EMBL" id="MEVI01000001">
    <property type="protein sequence ID" value="OGC55710.1"/>
    <property type="molecule type" value="Genomic_DNA"/>
</dbReference>
<reference evidence="2 3" key="1">
    <citation type="journal article" date="2016" name="Nat. Commun.">
        <title>Thousands of microbial genomes shed light on interconnected biogeochemical processes in an aquifer system.</title>
        <authorList>
            <person name="Anantharaman K."/>
            <person name="Brown C.T."/>
            <person name="Hug L.A."/>
            <person name="Sharon I."/>
            <person name="Castelle C.J."/>
            <person name="Probst A.J."/>
            <person name="Thomas B.C."/>
            <person name="Singh A."/>
            <person name="Wilkins M.J."/>
            <person name="Karaoz U."/>
            <person name="Brodie E.L."/>
            <person name="Williams K.H."/>
            <person name="Hubbard S.S."/>
            <person name="Banfield J.F."/>
        </authorList>
    </citation>
    <scope>NUCLEOTIDE SEQUENCE [LARGE SCALE GENOMIC DNA]</scope>
</reference>
<protein>
    <submittedName>
        <fullName evidence="2">Uncharacterized protein</fullName>
    </submittedName>
</protein>
<feature type="transmembrane region" description="Helical" evidence="1">
    <location>
        <begin position="7"/>
        <end position="30"/>
    </location>
</feature>
<evidence type="ECO:0000256" key="1">
    <source>
        <dbReference type="SAM" id="Phobius"/>
    </source>
</evidence>
<dbReference type="AlphaFoldDB" id="A0A1F4VFI6"/>
<name>A0A1F4VFI6_UNCKA</name>
<keyword evidence="1" id="KW-0812">Transmembrane</keyword>
<accession>A0A1F4VFI6</accession>
<keyword evidence="1" id="KW-0472">Membrane</keyword>
<keyword evidence="1" id="KW-1133">Transmembrane helix</keyword>
<evidence type="ECO:0000313" key="2">
    <source>
        <dbReference type="EMBL" id="OGC55710.1"/>
    </source>
</evidence>
<feature type="transmembrane region" description="Helical" evidence="1">
    <location>
        <begin position="72"/>
        <end position="91"/>
    </location>
</feature>
<evidence type="ECO:0000313" key="3">
    <source>
        <dbReference type="Proteomes" id="UP000176504"/>
    </source>
</evidence>
<feature type="transmembrane region" description="Helical" evidence="1">
    <location>
        <begin position="42"/>
        <end position="65"/>
    </location>
</feature>
<sequence length="133" mass="14277">MKTLKGFVSAWAVWIGVWLLILAISIYPAFTGDLTGAGEFVFWVNLTGAVVILLPQALVLVTLVSAGWTPGLLYRVTAVCFYLFGFTILFAAPKIATTGYMDIFLFLMGAGLICQLVSVFVSLFGIGVGLSDQ</sequence>
<proteinExistence type="predicted"/>
<gene>
    <name evidence="2" type="ORF">A3A78_01565</name>
</gene>
<feature type="transmembrane region" description="Helical" evidence="1">
    <location>
        <begin position="103"/>
        <end position="130"/>
    </location>
</feature>